<evidence type="ECO:0000313" key="3">
    <source>
        <dbReference type="Proteomes" id="UP001153620"/>
    </source>
</evidence>
<evidence type="ECO:0000313" key="2">
    <source>
        <dbReference type="EMBL" id="CAG9812229.1"/>
    </source>
</evidence>
<feature type="region of interest" description="Disordered" evidence="1">
    <location>
        <begin position="310"/>
        <end position="347"/>
    </location>
</feature>
<name>A0A9N9S780_9DIPT</name>
<organism evidence="2 3">
    <name type="scientific">Chironomus riparius</name>
    <dbReference type="NCBI Taxonomy" id="315576"/>
    <lineage>
        <taxon>Eukaryota</taxon>
        <taxon>Metazoa</taxon>
        <taxon>Ecdysozoa</taxon>
        <taxon>Arthropoda</taxon>
        <taxon>Hexapoda</taxon>
        <taxon>Insecta</taxon>
        <taxon>Pterygota</taxon>
        <taxon>Neoptera</taxon>
        <taxon>Endopterygota</taxon>
        <taxon>Diptera</taxon>
        <taxon>Nematocera</taxon>
        <taxon>Chironomoidea</taxon>
        <taxon>Chironomidae</taxon>
        <taxon>Chironominae</taxon>
        <taxon>Chironomus</taxon>
    </lineage>
</organism>
<reference evidence="2" key="1">
    <citation type="submission" date="2022-01" db="EMBL/GenBank/DDBJ databases">
        <authorList>
            <person name="King R."/>
        </authorList>
    </citation>
    <scope>NUCLEOTIDE SEQUENCE</scope>
</reference>
<protein>
    <submittedName>
        <fullName evidence="2">Uncharacterized protein</fullName>
    </submittedName>
</protein>
<gene>
    <name evidence="2" type="ORF">CHIRRI_LOCUS15034</name>
</gene>
<accession>A0A9N9S780</accession>
<reference evidence="2" key="2">
    <citation type="submission" date="2022-10" db="EMBL/GenBank/DDBJ databases">
        <authorList>
            <consortium name="ENA_rothamsted_submissions"/>
            <consortium name="culmorum"/>
            <person name="King R."/>
        </authorList>
    </citation>
    <scope>NUCLEOTIDE SEQUENCE</scope>
</reference>
<proteinExistence type="predicted"/>
<dbReference type="EMBL" id="OU895880">
    <property type="protein sequence ID" value="CAG9812229.1"/>
    <property type="molecule type" value="Genomic_DNA"/>
</dbReference>
<dbReference type="Proteomes" id="UP001153620">
    <property type="component" value="Chromosome 4"/>
</dbReference>
<evidence type="ECO:0000256" key="1">
    <source>
        <dbReference type="SAM" id="MobiDB-lite"/>
    </source>
</evidence>
<dbReference type="OrthoDB" id="10678298at2759"/>
<feature type="region of interest" description="Disordered" evidence="1">
    <location>
        <begin position="250"/>
        <end position="275"/>
    </location>
</feature>
<keyword evidence="3" id="KW-1185">Reference proteome</keyword>
<dbReference type="AlphaFoldDB" id="A0A9N9S780"/>
<sequence length="513" mass="58120">MSLNLVPNEKSKYEVVKILGTQIDHSQNCLKVLKLVRVKKQPKINMPAFINLDEDDEEKVIEIDDSDNDLASLSYDNLVQNNTSDESKLIISSVTSAQFTKSPNPKESQTKMELKPLPAVISITTDDVNNTNIYEELEKVQKSLSKNSSCQEKEAESLKGQKIEVNPLTAEKALREAGQLSNRTKRIKKVPQKLLGFENYKPLVIKLRLSETQDSTKHSTKRKQYEIIAPEKPQKIQRKSGKLTGTMLEKAPVSSNANEDDNKIKDNKSHDINFQPGSLTYKVHKKLFKLDKIDASKYEIVKESDLKSYRDQERLKKSSAANQAEKSPIQEPTVHHNSSQLSKISPSQMVTEKQNFISKLNLQMSKLSENKLEADNSFLFPPTPPATPEDSRISHKLPSPPGSYLMKLKCHKTCSNIKAHNKKHKVDFSSSLGLLLTKRDVIDETYIKDSLKRMEEFTKTPIFDKTANAFIDPHHNSKTIRPLKVKVGRKSEVSNVLAEMREAGIDRNFMIRG</sequence>
<feature type="compositionally biased region" description="Basic and acidic residues" evidence="1">
    <location>
        <begin position="260"/>
        <end position="271"/>
    </location>
</feature>
<feature type="compositionally biased region" description="Polar residues" evidence="1">
    <location>
        <begin position="335"/>
        <end position="347"/>
    </location>
</feature>